<protein>
    <recommendedName>
        <fullName evidence="3">WxL domain-containing protein</fullName>
    </recommendedName>
</protein>
<sequence length="1180" mass="126496">MSKKIAYFFIYLLIFLFGPCLVKAEAETLELVPPVTQQREYPLSAEGFKEILFDLYQFGTESHYTIELDGILDLGQTTVGADRSLSAPTLETINFASLSANLTFKGIGIEAKLVLPNTCFFGQDAHFETLNLQAAKIYGNGHKLLFDKIEHSQNTQLFGGGIGDLVGNPVISFQQVSGGSWEIFGGNEAGTLRGSPVIHILAMTGDIIQLCGGSLKGEILGDVRTEIRSLNGSLLNYYGGGFGTEAEPVKVSGSITNQLCSQSSNFSIENFVGGVAFGKTGAIDTLINGVGGFTEEGILIGGSQTGEVSGQETAIRTTIDTRQFQKGERSFVGGNQYGGAIYGHIENQLFAGKASKGSFKRIDGAGGMDVQKKSLTPSQTVIPAINLTDPQDRTAEELFYDRLTSSERFSIAKSKTAFLVEGNVTTRLMGGCVSRGVGNENNVCGAGYAGVINGEVCLTLGEESLVYSKRWEESAQEKGNDPNFLTEDDNLGSYYGFSVAAGGGNSLSPWESTLYINGKTELIVKQALLSYAYGGSFSGMIEGDCRLRLEGGQVSGLCGAGGGCYRIYGNSLLEMTGGVLERYAVAGSNYDRWMVGNARTEISGGKILGLLAASYGVRSNHRIEGDVETIVSGGRFAKSNEATQIMGGIAKNGLISGNVSLKLTGSLELAAGIGISAARPRNAEVKNYLGGADKQVAFELTTEQPFTAVELLGDGAENPLSLYTPKIDLKIKAPNGSFSLIQGMIKNSYGTRLNHGVAIAVQAAQAIETIIGSDLTTFNNRLIENSTVDVALKIGAEQDGIQVGKIANFTQLAIEKQVSAKAILNGSGATSENFEQSHHQFGDLTLAAGAQLAVEELKTGRLIVAENAELHSPPAAKSIFLRELVPKKRLIWRSLLSESLRAVQGKYFAQQKGYSVMTFAGGASALSPENFIGFDAAGSAFTGDSNNEVGLAVAAVIIDYQVTSPSGKITHNLPLKPENRPLPLTAWGTVNEKGGEIVLPVGNKLVLELTFIGTENSSFQQAEVTASNGEKEVVTENFWRPTENGYYQIKAQFEQANGTLQLLSVPEIIDFGRQAVGKKTTFYPKVIGQLEIADTRIEQEPWELTLQAEAPENGCLYFQEFGKSFPLNEAAVLFKQTGSLTTTFDDWDETKGVYLTIPKERQRMGDHTMTFHWTLTTKVE</sequence>
<gene>
    <name evidence="1" type="ORF">JZO85_13550</name>
</gene>
<name>A0ABS3HIK9_9ENTE</name>
<evidence type="ECO:0000313" key="1">
    <source>
        <dbReference type="EMBL" id="MBO0453306.1"/>
    </source>
</evidence>
<comment type="caution">
    <text evidence="1">The sequence shown here is derived from an EMBL/GenBank/DDBJ whole genome shotgun (WGS) entry which is preliminary data.</text>
</comment>
<accession>A0ABS3HIK9</accession>
<keyword evidence="2" id="KW-1185">Reference proteome</keyword>
<evidence type="ECO:0008006" key="3">
    <source>
        <dbReference type="Google" id="ProtNLM"/>
    </source>
</evidence>
<evidence type="ECO:0000313" key="2">
    <source>
        <dbReference type="Proteomes" id="UP000664495"/>
    </source>
</evidence>
<proteinExistence type="predicted"/>
<dbReference type="RefSeq" id="WP_207109083.1">
    <property type="nucleotide sequence ID" value="NZ_JAFLVR010000031.1"/>
</dbReference>
<reference evidence="1 2" key="1">
    <citation type="submission" date="2021-03" db="EMBL/GenBank/DDBJ databases">
        <title>Enterococcal diversity collection.</title>
        <authorList>
            <person name="Gilmore M.S."/>
            <person name="Schwartzman J."/>
            <person name="Van Tyne D."/>
            <person name="Martin M."/>
            <person name="Earl A.M."/>
            <person name="Manson A.L."/>
            <person name="Straub T."/>
            <person name="Salamzade R."/>
            <person name="Saavedra J."/>
            <person name="Lebreton F."/>
            <person name="Prichula J."/>
            <person name="Schaufler K."/>
            <person name="Gaca A."/>
            <person name="Sgardioli B."/>
            <person name="Wagenaar J."/>
            <person name="Strong T."/>
        </authorList>
    </citation>
    <scope>NUCLEOTIDE SEQUENCE [LARGE SCALE GENOMIC DNA]</scope>
    <source>
        <strain evidence="1 2">MJM16</strain>
    </source>
</reference>
<dbReference type="Proteomes" id="UP000664495">
    <property type="component" value="Unassembled WGS sequence"/>
</dbReference>
<dbReference type="EMBL" id="JAFLVR010000031">
    <property type="protein sequence ID" value="MBO0453306.1"/>
    <property type="molecule type" value="Genomic_DNA"/>
</dbReference>
<organism evidence="1 2">
    <name type="scientific">Candidatus Enterococcus murrayae</name>
    <dbReference type="NCBI Taxonomy" id="2815321"/>
    <lineage>
        <taxon>Bacteria</taxon>
        <taxon>Bacillati</taxon>
        <taxon>Bacillota</taxon>
        <taxon>Bacilli</taxon>
        <taxon>Lactobacillales</taxon>
        <taxon>Enterococcaceae</taxon>
        <taxon>Enterococcus</taxon>
    </lineage>
</organism>